<protein>
    <submittedName>
        <fullName evidence="3">Uncharacterized protein</fullName>
    </submittedName>
</protein>
<feature type="region of interest" description="Disordered" evidence="1">
    <location>
        <begin position="1"/>
        <end position="42"/>
    </location>
</feature>
<evidence type="ECO:0000313" key="4">
    <source>
        <dbReference type="Proteomes" id="UP000619260"/>
    </source>
</evidence>
<keyword evidence="4" id="KW-1185">Reference proteome</keyword>
<dbReference type="Proteomes" id="UP000619260">
    <property type="component" value="Unassembled WGS sequence"/>
</dbReference>
<name>A0A8J4DU26_9ACTN</name>
<evidence type="ECO:0000313" key="3">
    <source>
        <dbReference type="EMBL" id="GIJ49633.1"/>
    </source>
</evidence>
<comment type="caution">
    <text evidence="3">The sequence shown here is derived from an EMBL/GenBank/DDBJ whole genome shotgun (WGS) entry which is preliminary data.</text>
</comment>
<proteinExistence type="predicted"/>
<evidence type="ECO:0000256" key="1">
    <source>
        <dbReference type="SAM" id="MobiDB-lite"/>
    </source>
</evidence>
<organism evidence="3 4">
    <name type="scientific">Virgisporangium aliadipatigenens</name>
    <dbReference type="NCBI Taxonomy" id="741659"/>
    <lineage>
        <taxon>Bacteria</taxon>
        <taxon>Bacillati</taxon>
        <taxon>Actinomycetota</taxon>
        <taxon>Actinomycetes</taxon>
        <taxon>Micromonosporales</taxon>
        <taxon>Micromonosporaceae</taxon>
        <taxon>Virgisporangium</taxon>
    </lineage>
</organism>
<feature type="transmembrane region" description="Helical" evidence="2">
    <location>
        <begin position="92"/>
        <end position="109"/>
    </location>
</feature>
<evidence type="ECO:0000256" key="2">
    <source>
        <dbReference type="SAM" id="Phobius"/>
    </source>
</evidence>
<keyword evidence="2" id="KW-0812">Transmembrane</keyword>
<keyword evidence="2" id="KW-0472">Membrane</keyword>
<feature type="transmembrane region" description="Helical" evidence="2">
    <location>
        <begin position="157"/>
        <end position="176"/>
    </location>
</feature>
<dbReference type="EMBL" id="BOPF01000029">
    <property type="protein sequence ID" value="GIJ49633.1"/>
    <property type="molecule type" value="Genomic_DNA"/>
</dbReference>
<keyword evidence="2" id="KW-1133">Transmembrane helix</keyword>
<gene>
    <name evidence="3" type="ORF">Val02_65190</name>
</gene>
<sequence length="209" mass="22039">MPTPFCRPGEIGDNRPMSATTRSEPAPDRTEAAADSTGTSPVDRARSRADLAVVLGRTFAPWTWAGRLSWWALHWIGFTIGAGRDVFGASGWRLWPVLTVVALVSVAAPDAGREPRRTLRRRVASELGWTAGRIAAATATGYALAALLPLATCGLPTYLTAVLGSQLATFVVIVAVGTGGQLVRERVTGVAACPVPAPRTPVPRTDVDE</sequence>
<accession>A0A8J4DU26</accession>
<reference evidence="3" key="1">
    <citation type="submission" date="2021-01" db="EMBL/GenBank/DDBJ databases">
        <title>Whole genome shotgun sequence of Virgisporangium aliadipatigenens NBRC 105644.</title>
        <authorList>
            <person name="Komaki H."/>
            <person name="Tamura T."/>
        </authorList>
    </citation>
    <scope>NUCLEOTIDE SEQUENCE</scope>
    <source>
        <strain evidence="3">NBRC 105644</strain>
    </source>
</reference>
<dbReference type="AlphaFoldDB" id="A0A8J4DU26"/>
<feature type="transmembrane region" description="Helical" evidence="2">
    <location>
        <begin position="130"/>
        <end position="151"/>
    </location>
</feature>